<name>A0A024X5X3_PLAFC</name>
<reference evidence="3 4" key="2">
    <citation type="submission" date="2013-02" db="EMBL/GenBank/DDBJ databases">
        <title>The Genome Sequence of Plasmodium falciparum CAMP/Malaysia.</title>
        <authorList>
            <consortium name="The Broad Institute Genome Sequencing Platform"/>
            <consortium name="The Broad Institute Genome Sequencing Center for Infectious Disease"/>
            <person name="Neafsey D."/>
            <person name="Cheeseman I."/>
            <person name="Volkman S."/>
            <person name="Adams J."/>
            <person name="Walker B."/>
            <person name="Young S.K."/>
            <person name="Zeng Q."/>
            <person name="Gargeya S."/>
            <person name="Fitzgerald M."/>
            <person name="Haas B."/>
            <person name="Abouelleil A."/>
            <person name="Alvarado L."/>
            <person name="Arachchi H.M."/>
            <person name="Berlin A.M."/>
            <person name="Chapman S.B."/>
            <person name="Dewar J."/>
            <person name="Goldberg J."/>
            <person name="Griggs A."/>
            <person name="Gujja S."/>
            <person name="Hansen M."/>
            <person name="Howarth C."/>
            <person name="Imamovic A."/>
            <person name="Larimer J."/>
            <person name="McCowan C."/>
            <person name="Murphy C."/>
            <person name="Neiman D."/>
            <person name="Pearson M."/>
            <person name="Priest M."/>
            <person name="Roberts A."/>
            <person name="Saif S."/>
            <person name="Shea T."/>
            <person name="Sisk P."/>
            <person name="Sykes S."/>
            <person name="Wortman J."/>
            <person name="Nusbaum C."/>
            <person name="Birren B."/>
        </authorList>
    </citation>
    <scope>NUCLEOTIDE SEQUENCE [LARGE SCALE GENOMIC DNA]</scope>
    <source>
        <strain evidence="3 4">CAMP/Malaysia</strain>
    </source>
</reference>
<feature type="compositionally biased region" description="Low complexity" evidence="1">
    <location>
        <begin position="841"/>
        <end position="865"/>
    </location>
</feature>
<keyword evidence="2" id="KW-0812">Transmembrane</keyword>
<accession>A0A024X5X3</accession>
<feature type="region of interest" description="Disordered" evidence="1">
    <location>
        <begin position="1082"/>
        <end position="1111"/>
    </location>
</feature>
<evidence type="ECO:0000313" key="3">
    <source>
        <dbReference type="EMBL" id="ETW60922.1"/>
    </source>
</evidence>
<feature type="transmembrane region" description="Helical" evidence="2">
    <location>
        <begin position="155"/>
        <end position="176"/>
    </location>
</feature>
<dbReference type="EMBL" id="KI927522">
    <property type="protein sequence ID" value="ETW60922.1"/>
    <property type="molecule type" value="Genomic_DNA"/>
</dbReference>
<dbReference type="OMA" id="YAYFYNT"/>
<organism evidence="3 4">
    <name type="scientific">Plasmodium falciparum (isolate Camp / Malaysia)</name>
    <dbReference type="NCBI Taxonomy" id="5835"/>
    <lineage>
        <taxon>Eukaryota</taxon>
        <taxon>Sar</taxon>
        <taxon>Alveolata</taxon>
        <taxon>Apicomplexa</taxon>
        <taxon>Aconoidasida</taxon>
        <taxon>Haemosporida</taxon>
        <taxon>Plasmodiidae</taxon>
        <taxon>Plasmodium</taxon>
        <taxon>Plasmodium (Laverania)</taxon>
    </lineage>
</organism>
<feature type="region of interest" description="Disordered" evidence="1">
    <location>
        <begin position="669"/>
        <end position="738"/>
    </location>
</feature>
<proteinExistence type="predicted"/>
<dbReference type="Proteomes" id="UP000030694">
    <property type="component" value="Unassembled WGS sequence"/>
</dbReference>
<feature type="compositionally biased region" description="Basic and acidic residues" evidence="1">
    <location>
        <begin position="669"/>
        <end position="729"/>
    </location>
</feature>
<reference evidence="3 4" key="1">
    <citation type="submission" date="2013-02" db="EMBL/GenBank/DDBJ databases">
        <title>The Genome Annotation of Plasmodium falciparum CAMP/Malaysia.</title>
        <authorList>
            <consortium name="The Broad Institute Genome Sequencing Platform"/>
            <consortium name="The Broad Institute Genome Sequencing Center for Infectious Disease"/>
            <person name="Neafsey D."/>
            <person name="Hoffman S."/>
            <person name="Volkman S."/>
            <person name="Rosenthal P."/>
            <person name="Walker B."/>
            <person name="Young S.K."/>
            <person name="Zeng Q."/>
            <person name="Gargeya S."/>
            <person name="Fitzgerald M."/>
            <person name="Haas B."/>
            <person name="Abouelleil A."/>
            <person name="Allen A.W."/>
            <person name="Alvarado L."/>
            <person name="Arachchi H.M."/>
            <person name="Berlin A.M."/>
            <person name="Chapman S.B."/>
            <person name="Gainer-Dewar J."/>
            <person name="Goldberg J."/>
            <person name="Griggs A."/>
            <person name="Gujja S."/>
            <person name="Hansen M."/>
            <person name="Howarth C."/>
            <person name="Imamovic A."/>
            <person name="Ireland A."/>
            <person name="Larimer J."/>
            <person name="McCowan C."/>
            <person name="Murphy C."/>
            <person name="Pearson M."/>
            <person name="Poon T.W."/>
            <person name="Priest M."/>
            <person name="Roberts A."/>
            <person name="Saif S."/>
            <person name="Shea T."/>
            <person name="Sisk P."/>
            <person name="Sykes S."/>
            <person name="Wortman J."/>
            <person name="Nusbaum C."/>
            <person name="Birren B."/>
        </authorList>
    </citation>
    <scope>NUCLEOTIDE SEQUENCE [LARGE SCALE GENOMIC DNA]</scope>
    <source>
        <strain evidence="3 4">CAMP/Malaysia</strain>
    </source>
</reference>
<feature type="region of interest" description="Disordered" evidence="1">
    <location>
        <begin position="840"/>
        <end position="867"/>
    </location>
</feature>
<protein>
    <submittedName>
        <fullName evidence="3">Uncharacterized protein</fullName>
    </submittedName>
</protein>
<sequence length="1460" mass="174140">MNRMNDLDIEEYNRNIIQELNEAAEEGEYPLSMFLHDLIEIDMESNFSYKYMIINRLVEICINSINKKMFFLADECMYFMRYCIDKCINLKDEIIKNSSFFNNINIIIDICSKEKVYNNDNLYIFEKTFFFFILDLNNNMDDFINLWKIYKNELIHFYTTLIYIISITISEFYVILNNIKGEDNVDIDYIHIGCELIKLIEICLDLSLVIFNNIDEIENIDILENHINVMIKNFHDIPDIEIKRKIMLMMKAILKKKNICDKEWNEEINNFNIKYNLLNNVSNKQKYKNKKNKKKNKNNDYYNYLNITKDKKHININYLKTNSYIYINNCYLFLNTYNENLNDITMNTSPSRCNKIKLSSWGYKGSLLINFFYSYFYNTKHKLLVVISYDNMKIRSDPNYKSVFFYFKKEEISGVLSNKLRNTFKDKFLDNLEICIKLNSKDICNNVHELMMCRINKEKLSVDEKHKKKELYYIDEEHNLPEDTFNNTMENVDNMDNDQICENDVKDNMEEIFQNKQNKQNNHIYFNNLGRNHISLINTNNLKNEEKLERRKVSFASTKELCLLNDDISVETKTMLLEESILKHVHSKYNNKCMNSNIIYDKHQSIHYDNNKKSLRENSGSMRNENLLFIHDNHKKEKVEPIKISYATTRDLIGKKECLKGKLEVENNDVKDDEKGDNNNVKDDKKGDNNNVKDDKKGDNNNVKDDEKGDNNNDVKDEEKRDNNNNVKDDENDNMDNVKRVYNNDIKETTLNYKNLLVNHVIAKGKQINNDKNRNEDYYTYKDNTEKKNEKEHMLNNYIHDKEKMKIIDNEDNTNNKEDTPINIYKKKNDNIYISKECITNNNNNNNNDNNENNENNENNSYYNNEGEKNTYNQNISNHLQNKDKKKYTNSIENEALIKNNIKNDEKYINYQNYKERKILHHKNNMINKNDIESTPQLQMSYILNNSQNNYSINKDNIIKSPIEIVRKLLNFDEKQKNIEECIENINNNNNNNINDKYPKEKNKLKEDQIKHLKYDDMNSMPNDNDNVHHNLNNLCMISKEENIITKKNTTEKYCNIFKNINNKINCNNNEDNYLINRRNEKKEKSKINKNKNNYNKEYNDEEKKDKDHINHNISDDNFIMKNNNIKNVEGNQNRQDVVVDVGNIISINNKDEIHEHDTPRKKKQKKKFKNINLDNTSNEYSQIVNISGYDDEPSNELIFKLESNVVSPCNIDKSCLSSKSKKRISTTMINNTTPNNNNNNNNNININNINNNNIYKDNCNYYNNTYCKETNDTYSKNPIDSPYPIKKVKYNYYYDSKLFELLKKEDNLEKLSAKYLIRAYTLIQYNKRYVHIQIIDYFRYIKKEILLSYDNINIKYNKLLNHIQSQHDNKLQNILIKYYKHLKEHTNQKKNLNLNKNIPKSINRNIIKIKIKSLYDTLNIVQRTMKDKILNSTIMLNYKQSDIYTPSFSLGTIISKYSI</sequence>
<keyword evidence="2" id="KW-1133">Transmembrane helix</keyword>
<evidence type="ECO:0000313" key="4">
    <source>
        <dbReference type="Proteomes" id="UP000030694"/>
    </source>
</evidence>
<dbReference type="OrthoDB" id="371720at2759"/>
<gene>
    <name evidence="3" type="ORF">PFMC_03153</name>
</gene>
<evidence type="ECO:0000256" key="1">
    <source>
        <dbReference type="SAM" id="MobiDB-lite"/>
    </source>
</evidence>
<evidence type="ECO:0000256" key="2">
    <source>
        <dbReference type="SAM" id="Phobius"/>
    </source>
</evidence>
<keyword evidence="2" id="KW-0472">Membrane</keyword>
<feature type="compositionally biased region" description="Basic and acidic residues" evidence="1">
    <location>
        <begin position="1098"/>
        <end position="1111"/>
    </location>
</feature>